<name>A0ABR2DI78_9ROSI</name>
<evidence type="ECO:0008006" key="3">
    <source>
        <dbReference type="Google" id="ProtNLM"/>
    </source>
</evidence>
<evidence type="ECO:0000313" key="1">
    <source>
        <dbReference type="EMBL" id="KAK8539471.1"/>
    </source>
</evidence>
<dbReference type="EMBL" id="JBBPBM010000026">
    <property type="protein sequence ID" value="KAK8539471.1"/>
    <property type="molecule type" value="Genomic_DNA"/>
</dbReference>
<evidence type="ECO:0000313" key="2">
    <source>
        <dbReference type="Proteomes" id="UP001472677"/>
    </source>
</evidence>
<dbReference type="InterPro" id="IPR012337">
    <property type="entry name" value="RNaseH-like_sf"/>
</dbReference>
<reference evidence="1 2" key="1">
    <citation type="journal article" date="2024" name="G3 (Bethesda)">
        <title>Genome assembly of Hibiscus sabdariffa L. provides insights into metabolisms of medicinal natural products.</title>
        <authorList>
            <person name="Kim T."/>
        </authorList>
    </citation>
    <scope>NUCLEOTIDE SEQUENCE [LARGE SCALE GENOMIC DNA]</scope>
    <source>
        <strain evidence="1">TK-2024</strain>
        <tissue evidence="1">Old leaves</tissue>
    </source>
</reference>
<sequence length="121" mass="13516">MSIKSKVVVLRATGISQSGVFDVTTAKLLAIKEAVSIFQDSAWHKSFHLILKTDCTNCEQWLRNPILVPAAFKDIVDDILNLCSGLMWEIKAIPRIANGTADRLAKSGILRDIPFLWKFQC</sequence>
<dbReference type="Proteomes" id="UP001472677">
    <property type="component" value="Unassembled WGS sequence"/>
</dbReference>
<keyword evidence="2" id="KW-1185">Reference proteome</keyword>
<dbReference type="Gene3D" id="3.30.420.10">
    <property type="entry name" value="Ribonuclease H-like superfamily/Ribonuclease H"/>
    <property type="match status" value="1"/>
</dbReference>
<accession>A0ABR2DI78</accession>
<organism evidence="1 2">
    <name type="scientific">Hibiscus sabdariffa</name>
    <name type="common">roselle</name>
    <dbReference type="NCBI Taxonomy" id="183260"/>
    <lineage>
        <taxon>Eukaryota</taxon>
        <taxon>Viridiplantae</taxon>
        <taxon>Streptophyta</taxon>
        <taxon>Embryophyta</taxon>
        <taxon>Tracheophyta</taxon>
        <taxon>Spermatophyta</taxon>
        <taxon>Magnoliopsida</taxon>
        <taxon>eudicotyledons</taxon>
        <taxon>Gunneridae</taxon>
        <taxon>Pentapetalae</taxon>
        <taxon>rosids</taxon>
        <taxon>malvids</taxon>
        <taxon>Malvales</taxon>
        <taxon>Malvaceae</taxon>
        <taxon>Malvoideae</taxon>
        <taxon>Hibiscus</taxon>
    </lineage>
</organism>
<proteinExistence type="predicted"/>
<dbReference type="InterPro" id="IPR036397">
    <property type="entry name" value="RNaseH_sf"/>
</dbReference>
<dbReference type="SUPFAM" id="SSF53098">
    <property type="entry name" value="Ribonuclease H-like"/>
    <property type="match status" value="1"/>
</dbReference>
<comment type="caution">
    <text evidence="1">The sequence shown here is derived from an EMBL/GenBank/DDBJ whole genome shotgun (WGS) entry which is preliminary data.</text>
</comment>
<protein>
    <recommendedName>
        <fullName evidence="3">RNase H type-1 domain-containing protein</fullName>
    </recommendedName>
</protein>
<gene>
    <name evidence="1" type="ORF">V6N12_043097</name>
</gene>